<comment type="caution">
    <text evidence="2">The sequence shown here is derived from an EMBL/GenBank/DDBJ whole genome shotgun (WGS) entry which is preliminary data.</text>
</comment>
<dbReference type="EMBL" id="JACHJC010000001">
    <property type="protein sequence ID" value="MBB5113238.1"/>
    <property type="molecule type" value="Genomic_DNA"/>
</dbReference>
<name>A0ABR6MCY6_MICEC</name>
<evidence type="ECO:0000313" key="3">
    <source>
        <dbReference type="Proteomes" id="UP000618986"/>
    </source>
</evidence>
<feature type="region of interest" description="Disordered" evidence="1">
    <location>
        <begin position="1"/>
        <end position="24"/>
    </location>
</feature>
<feature type="compositionally biased region" description="Basic and acidic residues" evidence="1">
    <location>
        <begin position="1"/>
        <end position="11"/>
    </location>
</feature>
<sequence>MATLDKEEIDTKSAAAQLGHSSEEVTETYYIAKPVQAPDVSDILERLGTSRKRPQPPAAHNDAHR</sequence>
<evidence type="ECO:0000313" key="2">
    <source>
        <dbReference type="EMBL" id="MBB5113238.1"/>
    </source>
</evidence>
<accession>A0ABR6MCY6</accession>
<feature type="region of interest" description="Disordered" evidence="1">
    <location>
        <begin position="42"/>
        <end position="65"/>
    </location>
</feature>
<reference evidence="2 3" key="1">
    <citation type="submission" date="2020-08" db="EMBL/GenBank/DDBJ databases">
        <title>Sequencing the genomes of 1000 actinobacteria strains.</title>
        <authorList>
            <person name="Klenk H.-P."/>
        </authorList>
    </citation>
    <scope>NUCLEOTIDE SEQUENCE [LARGE SCALE GENOMIC DNA]</scope>
    <source>
        <strain evidence="2 3">DSM 43036</strain>
    </source>
</reference>
<dbReference type="GeneID" id="300297075"/>
<dbReference type="Proteomes" id="UP000618986">
    <property type="component" value="Unassembled WGS sequence"/>
</dbReference>
<proteinExistence type="predicted"/>
<protein>
    <submittedName>
        <fullName evidence="2">Integrase</fullName>
    </submittedName>
</protein>
<keyword evidence="3" id="KW-1185">Reference proteome</keyword>
<dbReference type="RefSeq" id="WP_376700785.1">
    <property type="nucleotide sequence ID" value="NZ_JACHJC010000001.1"/>
</dbReference>
<gene>
    <name evidence="2" type="ORF">FHU28_003077</name>
</gene>
<evidence type="ECO:0000256" key="1">
    <source>
        <dbReference type="SAM" id="MobiDB-lite"/>
    </source>
</evidence>
<organism evidence="2 3">
    <name type="scientific">Micromonospora echinospora</name>
    <name type="common">Micromonospora purpurea</name>
    <dbReference type="NCBI Taxonomy" id="1877"/>
    <lineage>
        <taxon>Bacteria</taxon>
        <taxon>Bacillati</taxon>
        <taxon>Actinomycetota</taxon>
        <taxon>Actinomycetes</taxon>
        <taxon>Micromonosporales</taxon>
        <taxon>Micromonosporaceae</taxon>
        <taxon>Micromonospora</taxon>
    </lineage>
</organism>